<protein>
    <recommendedName>
        <fullName evidence="8">Bcr/CflA family efflux transporter</fullName>
    </recommendedName>
</protein>
<comment type="caution">
    <text evidence="10">The sequence shown here is derived from an EMBL/GenBank/DDBJ whole genome shotgun (WGS) entry which is preliminary data.</text>
</comment>
<feature type="transmembrane region" description="Helical" evidence="8">
    <location>
        <begin position="78"/>
        <end position="97"/>
    </location>
</feature>
<evidence type="ECO:0000256" key="3">
    <source>
        <dbReference type="ARBA" id="ARBA00022448"/>
    </source>
</evidence>
<evidence type="ECO:0000256" key="6">
    <source>
        <dbReference type="ARBA" id="ARBA00022989"/>
    </source>
</evidence>
<dbReference type="Pfam" id="PF07690">
    <property type="entry name" value="MFS_1"/>
    <property type="match status" value="1"/>
</dbReference>
<dbReference type="PROSITE" id="PS00216">
    <property type="entry name" value="SUGAR_TRANSPORT_1"/>
    <property type="match status" value="1"/>
</dbReference>
<keyword evidence="7 8" id="KW-0472">Membrane</keyword>
<dbReference type="InterPro" id="IPR004812">
    <property type="entry name" value="Efflux_drug-R_Bcr/CmlA"/>
</dbReference>
<dbReference type="PANTHER" id="PTHR42718:SF9">
    <property type="entry name" value="MAJOR FACILITATOR SUPERFAMILY MULTIDRUG TRANSPORTER MFSC"/>
    <property type="match status" value="1"/>
</dbReference>
<evidence type="ECO:0000256" key="2">
    <source>
        <dbReference type="ARBA" id="ARBA00006236"/>
    </source>
</evidence>
<dbReference type="InterPro" id="IPR011701">
    <property type="entry name" value="MFS"/>
</dbReference>
<feature type="domain" description="Major facilitator superfamily (MFS) profile" evidence="9">
    <location>
        <begin position="12"/>
        <end position="398"/>
    </location>
</feature>
<evidence type="ECO:0000256" key="1">
    <source>
        <dbReference type="ARBA" id="ARBA00004651"/>
    </source>
</evidence>
<dbReference type="Gene3D" id="1.20.1720.10">
    <property type="entry name" value="Multidrug resistance protein D"/>
    <property type="match status" value="1"/>
</dbReference>
<dbReference type="RefSeq" id="WP_302715288.1">
    <property type="nucleotide sequence ID" value="NZ_JAULRT010000062.1"/>
</dbReference>
<reference evidence="10" key="1">
    <citation type="submission" date="2023-07" db="EMBL/GenBank/DDBJ databases">
        <title>Gilvimarinus algae sp. nov., isolated from the surface of Kelp.</title>
        <authorList>
            <person name="Sun Y.Y."/>
            <person name="Gong Y."/>
            <person name="Du Z.J."/>
        </authorList>
    </citation>
    <scope>NUCLEOTIDE SEQUENCE</scope>
    <source>
        <strain evidence="10">SDUM040014</strain>
    </source>
</reference>
<keyword evidence="5 8" id="KW-0812">Transmembrane</keyword>
<feature type="transmembrane region" description="Helical" evidence="8">
    <location>
        <begin position="219"/>
        <end position="241"/>
    </location>
</feature>
<evidence type="ECO:0000259" key="9">
    <source>
        <dbReference type="PROSITE" id="PS50850"/>
    </source>
</evidence>
<dbReference type="InterPro" id="IPR036259">
    <property type="entry name" value="MFS_trans_sf"/>
</dbReference>
<keyword evidence="3 8" id="KW-0813">Transport</keyword>
<dbReference type="CDD" id="cd17320">
    <property type="entry name" value="MFS_MdfA_MDR_like"/>
    <property type="match status" value="1"/>
</dbReference>
<accession>A0ABT8TKC9</accession>
<feature type="transmembrane region" description="Helical" evidence="8">
    <location>
        <begin position="7"/>
        <end position="27"/>
    </location>
</feature>
<comment type="subcellular location">
    <subcellularLocation>
        <location evidence="8">Cell inner membrane</location>
        <topology evidence="8">Multi-pass membrane protein</topology>
    </subcellularLocation>
    <subcellularLocation>
        <location evidence="1">Cell membrane</location>
        <topology evidence="1">Multi-pass membrane protein</topology>
    </subcellularLocation>
</comment>
<feature type="transmembrane region" description="Helical" evidence="8">
    <location>
        <begin position="372"/>
        <end position="393"/>
    </location>
</feature>
<feature type="transmembrane region" description="Helical" evidence="8">
    <location>
        <begin position="253"/>
        <end position="274"/>
    </location>
</feature>
<evidence type="ECO:0000256" key="8">
    <source>
        <dbReference type="RuleBase" id="RU365088"/>
    </source>
</evidence>
<evidence type="ECO:0000313" key="10">
    <source>
        <dbReference type="EMBL" id="MDO3384055.1"/>
    </source>
</evidence>
<organism evidence="10 11">
    <name type="scientific">Gilvimarinus algae</name>
    <dbReference type="NCBI Taxonomy" id="3058037"/>
    <lineage>
        <taxon>Bacteria</taxon>
        <taxon>Pseudomonadati</taxon>
        <taxon>Pseudomonadota</taxon>
        <taxon>Gammaproteobacteria</taxon>
        <taxon>Cellvibrionales</taxon>
        <taxon>Cellvibrionaceae</taxon>
        <taxon>Gilvimarinus</taxon>
    </lineage>
</organism>
<feature type="transmembrane region" description="Helical" evidence="8">
    <location>
        <begin position="103"/>
        <end position="124"/>
    </location>
</feature>
<dbReference type="PROSITE" id="PS50850">
    <property type="entry name" value="MFS"/>
    <property type="match status" value="1"/>
</dbReference>
<feature type="transmembrane region" description="Helical" evidence="8">
    <location>
        <begin position="164"/>
        <end position="187"/>
    </location>
</feature>
<keyword evidence="6 8" id="KW-1133">Transmembrane helix</keyword>
<feature type="transmembrane region" description="Helical" evidence="8">
    <location>
        <begin position="310"/>
        <end position="333"/>
    </location>
</feature>
<feature type="transmembrane region" description="Helical" evidence="8">
    <location>
        <begin position="47"/>
        <end position="66"/>
    </location>
</feature>
<evidence type="ECO:0000256" key="4">
    <source>
        <dbReference type="ARBA" id="ARBA00022475"/>
    </source>
</evidence>
<keyword evidence="8" id="KW-0997">Cell inner membrane</keyword>
<dbReference type="InterPro" id="IPR020846">
    <property type="entry name" value="MFS_dom"/>
</dbReference>
<gene>
    <name evidence="10" type="ORF">QWI16_17870</name>
</gene>
<evidence type="ECO:0000256" key="5">
    <source>
        <dbReference type="ARBA" id="ARBA00022692"/>
    </source>
</evidence>
<dbReference type="Proteomes" id="UP001168380">
    <property type="component" value="Unassembled WGS sequence"/>
</dbReference>
<evidence type="ECO:0000313" key="11">
    <source>
        <dbReference type="Proteomes" id="UP001168380"/>
    </source>
</evidence>
<dbReference type="NCBIfam" id="TIGR00710">
    <property type="entry name" value="efflux_Bcr_CflA"/>
    <property type="match status" value="1"/>
</dbReference>
<sequence length="398" mass="42257">MQEPATTIPFSLVVTLAAAMMLGPFSLDTYLPAFPAIADDLGVSSQAVAVSVSVYIFALAAGQLVGGPLSDRVGRKQVLLAGLVIFAAASALLATLHTLPHFLAARALQAVGAGWVLVSVPAMVRDRISGQEAAKLFSLLGLVLVVAPAIAPSIGSLLLKIGPWMGIFIFMAVYALIMIPVLIKVVFSEPVQHRAQERPRGRFLSPYLTVFRTRQALPYLAWQIGAFSVMMVFITHGSFIYQDHFGQSADGFALMFGANIVAMFCCNLINRALLARCVSSLRVLQLATGLQGLGLFMLLLAALLQWPVWAFLPAMMLTVGAHGALSPNLHACYMEHFPQNSATAAALLGACQFGGAGVLSALSGLLPHTLPAVILAMVCCGLIAQGFMWRSLVTNRPL</sequence>
<proteinExistence type="inferred from homology"/>
<keyword evidence="4" id="KW-1003">Cell membrane</keyword>
<feature type="transmembrane region" description="Helical" evidence="8">
    <location>
        <begin position="136"/>
        <end position="158"/>
    </location>
</feature>
<dbReference type="InterPro" id="IPR005829">
    <property type="entry name" value="Sugar_transporter_CS"/>
</dbReference>
<name>A0ABT8TKC9_9GAMM</name>
<feature type="transmembrane region" description="Helical" evidence="8">
    <location>
        <begin position="286"/>
        <end position="304"/>
    </location>
</feature>
<dbReference type="SUPFAM" id="SSF103473">
    <property type="entry name" value="MFS general substrate transporter"/>
    <property type="match status" value="1"/>
</dbReference>
<dbReference type="PANTHER" id="PTHR42718">
    <property type="entry name" value="MAJOR FACILITATOR SUPERFAMILY MULTIDRUG TRANSPORTER MFSC"/>
    <property type="match status" value="1"/>
</dbReference>
<comment type="similarity">
    <text evidence="2 8">Belongs to the major facilitator superfamily. Bcr/CmlA family.</text>
</comment>
<keyword evidence="11" id="KW-1185">Reference proteome</keyword>
<evidence type="ECO:0000256" key="7">
    <source>
        <dbReference type="ARBA" id="ARBA00023136"/>
    </source>
</evidence>
<dbReference type="EMBL" id="JAULRT010000062">
    <property type="protein sequence ID" value="MDO3384055.1"/>
    <property type="molecule type" value="Genomic_DNA"/>
</dbReference>
<feature type="transmembrane region" description="Helical" evidence="8">
    <location>
        <begin position="345"/>
        <end position="366"/>
    </location>
</feature>